<dbReference type="InterPro" id="IPR050327">
    <property type="entry name" value="Proton-linked_MCT"/>
</dbReference>
<feature type="compositionally biased region" description="Basic and acidic residues" evidence="1">
    <location>
        <begin position="339"/>
        <end position="348"/>
    </location>
</feature>
<feature type="transmembrane region" description="Helical" evidence="2">
    <location>
        <begin position="32"/>
        <end position="58"/>
    </location>
</feature>
<dbReference type="Pfam" id="PF07690">
    <property type="entry name" value="MFS_1"/>
    <property type="match status" value="2"/>
</dbReference>
<evidence type="ECO:0000313" key="4">
    <source>
        <dbReference type="RefSeq" id="XP_022328281.1"/>
    </source>
</evidence>
<dbReference type="SUPFAM" id="SSF103473">
    <property type="entry name" value="MFS general substrate transporter"/>
    <property type="match status" value="1"/>
</dbReference>
<dbReference type="PANTHER" id="PTHR11360">
    <property type="entry name" value="MONOCARBOXYLATE TRANSPORTER"/>
    <property type="match status" value="1"/>
</dbReference>
<sequence length="694" mass="76122">MTGTKFFDSDKDIEIEPEPEPRAKSRCPDGGWGWVIVFGAFVCNVIVDGIVFTFGIYVQNIIDYYKADESKSVLVGSLLVGCYLLAGPVVSALANKFGCRKVTIFGSIVTCVGFLVSTCAPSIEVLMFLYGVVGGIGMGLIYLPSIVIIGYWFERKRAFATGIAVCGSGIGAVLFAQINKKLLEEYDWKQSLVIVAGLVLNCAVCGALFRPIASVSKKRMKRGIVTRGSIMKALIAEKERQRTISNGSLDNCIITKDNRLIKIDKIDLRNKSVSYINRLKKELGFSSGSLNRSKNSLIITPVGYNNNMIMHIVESVPTTPVQEKRDLTSTPVRSTRRKRDFERRRDSGNDSGIGMADIPAPENLMDMLEKEENGLSRQSSIVSRVNEESSNLLDPKSIKQTQYLGRSSGSVRSSANTYLSPESLMTSRNSGSVMFAGEVTIDEIEEYSSQPKIPGWCLYVSNLFDLSLLKEKAFVLYAFTSFLSMLGFFIPYFFVPMKMVNMSKGKDHANFSEDSTFVLSILGISTTIGRVLIGWVADRPWSNTHLINNGSMILAGVVTILCPFLDGNAQMTIFAVGFGFFTAGFLSLRSIVLVDLIGLDRLTSSFGLLLLFQGIASIAGSPIAGHVMGSTGSVDSVFYLSGSLLAVAGVFGCFLPMLKPRARHTQYDEEEMVDYPMSSELEMIEQVKLPDTQM</sequence>
<dbReference type="AlphaFoldDB" id="A0A8B8DKG8"/>
<dbReference type="GeneID" id="111127411"/>
<keyword evidence="3" id="KW-1185">Reference proteome</keyword>
<accession>A0A8B8DKG8</accession>
<feature type="transmembrane region" description="Helical" evidence="2">
    <location>
        <begin position="515"/>
        <end position="537"/>
    </location>
</feature>
<evidence type="ECO:0000256" key="1">
    <source>
        <dbReference type="SAM" id="MobiDB-lite"/>
    </source>
</evidence>
<protein>
    <submittedName>
        <fullName evidence="4 5">Monocarboxylate transporter 12-like</fullName>
    </submittedName>
</protein>
<dbReference type="KEGG" id="cvn:111127411"/>
<dbReference type="Gene3D" id="1.20.1250.20">
    <property type="entry name" value="MFS general substrate transporter like domains"/>
    <property type="match status" value="2"/>
</dbReference>
<keyword evidence="2" id="KW-0472">Membrane</keyword>
<keyword evidence="2" id="KW-0812">Transmembrane</keyword>
<evidence type="ECO:0000256" key="2">
    <source>
        <dbReference type="SAM" id="Phobius"/>
    </source>
</evidence>
<dbReference type="PANTHER" id="PTHR11360:SF284">
    <property type="entry name" value="EG:103B4.3 PROTEIN-RELATED"/>
    <property type="match status" value="1"/>
</dbReference>
<dbReference type="CDD" id="cd17352">
    <property type="entry name" value="MFS_MCT_SLC16"/>
    <property type="match status" value="1"/>
</dbReference>
<dbReference type="RefSeq" id="XP_022328283.1">
    <property type="nucleotide sequence ID" value="XM_022472575.1"/>
</dbReference>
<feature type="transmembrane region" description="Helical" evidence="2">
    <location>
        <begin position="572"/>
        <end position="594"/>
    </location>
</feature>
<evidence type="ECO:0000313" key="7">
    <source>
        <dbReference type="RefSeq" id="XP_022328285.1"/>
    </source>
</evidence>
<organism evidence="3 6">
    <name type="scientific">Crassostrea virginica</name>
    <name type="common">Eastern oyster</name>
    <dbReference type="NCBI Taxonomy" id="6565"/>
    <lineage>
        <taxon>Eukaryota</taxon>
        <taxon>Metazoa</taxon>
        <taxon>Spiralia</taxon>
        <taxon>Lophotrochozoa</taxon>
        <taxon>Mollusca</taxon>
        <taxon>Bivalvia</taxon>
        <taxon>Autobranchia</taxon>
        <taxon>Pteriomorphia</taxon>
        <taxon>Ostreida</taxon>
        <taxon>Ostreoidea</taxon>
        <taxon>Ostreidae</taxon>
        <taxon>Crassostrea</taxon>
    </lineage>
</organism>
<dbReference type="GO" id="GO:0008028">
    <property type="term" value="F:monocarboxylic acid transmembrane transporter activity"/>
    <property type="evidence" value="ECO:0007669"/>
    <property type="project" value="TreeGrafter"/>
</dbReference>
<gene>
    <name evidence="4 5 6 7" type="primary">LOC111127411</name>
</gene>
<dbReference type="InterPro" id="IPR036259">
    <property type="entry name" value="MFS_trans_sf"/>
</dbReference>
<feature type="transmembrane region" description="Helical" evidence="2">
    <location>
        <begin position="102"/>
        <end position="123"/>
    </location>
</feature>
<dbReference type="RefSeq" id="XP_022328285.1">
    <property type="nucleotide sequence ID" value="XM_022472577.1"/>
</dbReference>
<evidence type="ECO:0000313" key="3">
    <source>
        <dbReference type="Proteomes" id="UP000694844"/>
    </source>
</evidence>
<feature type="transmembrane region" description="Helical" evidence="2">
    <location>
        <begin position="190"/>
        <end position="212"/>
    </location>
</feature>
<feature type="transmembrane region" description="Helical" evidence="2">
    <location>
        <begin position="546"/>
        <end position="566"/>
    </location>
</feature>
<evidence type="ECO:0000313" key="5">
    <source>
        <dbReference type="RefSeq" id="XP_022328282.1"/>
    </source>
</evidence>
<dbReference type="Proteomes" id="UP000694844">
    <property type="component" value="Chromosome 3"/>
</dbReference>
<proteinExistence type="predicted"/>
<feature type="transmembrane region" description="Helical" evidence="2">
    <location>
        <begin position="474"/>
        <end position="495"/>
    </location>
</feature>
<feature type="region of interest" description="Disordered" evidence="1">
    <location>
        <begin position="320"/>
        <end position="359"/>
    </location>
</feature>
<feature type="transmembrane region" description="Helical" evidence="2">
    <location>
        <begin position="159"/>
        <end position="178"/>
    </location>
</feature>
<feature type="transmembrane region" description="Helical" evidence="2">
    <location>
        <begin position="73"/>
        <end position="95"/>
    </location>
</feature>
<keyword evidence="2" id="KW-1133">Transmembrane helix</keyword>
<feature type="transmembrane region" description="Helical" evidence="2">
    <location>
        <begin position="606"/>
        <end position="625"/>
    </location>
</feature>
<dbReference type="OrthoDB" id="6509908at2759"/>
<dbReference type="InterPro" id="IPR011701">
    <property type="entry name" value="MFS"/>
</dbReference>
<feature type="transmembrane region" description="Helical" evidence="2">
    <location>
        <begin position="129"/>
        <end position="152"/>
    </location>
</feature>
<evidence type="ECO:0000313" key="6">
    <source>
        <dbReference type="RefSeq" id="XP_022328283.1"/>
    </source>
</evidence>
<reference evidence="4 5" key="1">
    <citation type="submission" date="2025-04" db="UniProtKB">
        <authorList>
            <consortium name="RefSeq"/>
        </authorList>
    </citation>
    <scope>IDENTIFICATION</scope>
    <source>
        <tissue evidence="4 5">Whole sample</tissue>
    </source>
</reference>
<dbReference type="RefSeq" id="XP_022328281.1">
    <property type="nucleotide sequence ID" value="XM_022472573.1"/>
</dbReference>
<dbReference type="RefSeq" id="XP_022328282.1">
    <property type="nucleotide sequence ID" value="XM_022472574.1"/>
</dbReference>
<feature type="transmembrane region" description="Helical" evidence="2">
    <location>
        <begin position="637"/>
        <end position="658"/>
    </location>
</feature>
<name>A0A8B8DKG8_CRAVI</name>